<dbReference type="GO" id="GO:0030427">
    <property type="term" value="C:site of polarized growth"/>
    <property type="evidence" value="ECO:0007669"/>
    <property type="project" value="TreeGrafter"/>
</dbReference>
<evidence type="ECO:0000256" key="3">
    <source>
        <dbReference type="SAM" id="MobiDB-lite"/>
    </source>
</evidence>
<proteinExistence type="predicted"/>
<sequence>MSPVTRVSPWAAPATPSPRPACASSTSPANLSNVNVNVVANPELSLPQFPRTRPPHAPRLGPPRVQHTPSSLLCRSALITAIFGLLSLLLLRKDLGGEAREHAASSRSRQTTPPRPPFDCRRRRHHVRYRSYLASPFAMASLNLSINGPSIKSSYAGVVNGQPPASGSPTYAQWALFSVQAPLVSAFQDSAAKESILKVESTGDGELADLIEDFNEGRIQFAFVKVKDPNMALPKNVLIAWCGGGVPERTKGYFTSHTAAVAKVLHGYHVQITARSDSDLEPESIMKKVSDASGAKYSAGSSGGASSSAPPPVKSKPVFTPTASSSGRAANPLVAARSRRDENVDEEGWGADAPPVTRTQIEKVESAYKPTKVNMAELTKQKQEPSRVIGSRQAEEAADVVKGGYQPIGKVDIAAIRAAAKNKEDDRPTPVKGSYEPVGKVDIAAIRAKAQKPADEPADDAPAPKPVSDRAAVFSQPSQSERITSLPKPKVANKFGGASSFTGTKAPTPGGLGFGGGAAPAPAPVTSTSRTFADQGGKTPAQLWAEKKAKERGGDVGSAATPGATAPIVSQTSGGNEWKSGYTGKSWAPVQAPGYSRGGADNVSEHNIGEATRGAEEEPAATPISALRDRFKDTAPIGAPAIPPVAKTAEEEYEPEQEREATPPPPPPASSRPSGGFALPGLPNRPPPPAEEEEEEEEDFRPDEREHSPIRVAAPVGRGADTEPEPEARPAPPPVRPSEIDVPKEEELPEQEESSHLARGAAGIVAQETFQPEHGTVEQAEQGGKRAVIQYDYEKGEDNEIDLVEGEYVTNIDMVDEDWWMGTNSRGESGLFPSNYVELVEDDSHEAAAPAPPPAPVAAQAPVPAAPEPEPAAGAGPTATALYDYEAAEDNELSFPEDAKITNLEFPDEDWWFGHFNGQSGLFPANYVQLDS</sequence>
<protein>
    <recommendedName>
        <fullName evidence="8">Actin binding protein</fullName>
    </recommendedName>
</protein>
<evidence type="ECO:0000313" key="7">
    <source>
        <dbReference type="Proteomes" id="UP000245956"/>
    </source>
</evidence>
<dbReference type="PROSITE" id="PS50002">
    <property type="entry name" value="SH3"/>
    <property type="match status" value="2"/>
</dbReference>
<feature type="region of interest" description="Disordered" evidence="3">
    <location>
        <begin position="296"/>
        <end position="354"/>
    </location>
</feature>
<dbReference type="GO" id="GO:0051015">
    <property type="term" value="F:actin filament binding"/>
    <property type="evidence" value="ECO:0007669"/>
    <property type="project" value="TreeGrafter"/>
</dbReference>
<dbReference type="SUPFAM" id="SSF50044">
    <property type="entry name" value="SH3-domain"/>
    <property type="match status" value="2"/>
</dbReference>
<dbReference type="CDD" id="cd11962">
    <property type="entry name" value="SH3_Abp1_fungi_C1"/>
    <property type="match status" value="1"/>
</dbReference>
<comment type="caution">
    <text evidence="6">The sequence shown here is derived from an EMBL/GenBank/DDBJ whole genome shotgun (WGS) entry which is preliminary data.</text>
</comment>
<dbReference type="GO" id="GO:0030864">
    <property type="term" value="C:cortical actin cytoskeleton"/>
    <property type="evidence" value="ECO:0007669"/>
    <property type="project" value="TreeGrafter"/>
</dbReference>
<dbReference type="PRINTS" id="PR00452">
    <property type="entry name" value="SH3DOMAIN"/>
</dbReference>
<dbReference type="SMART" id="SM00326">
    <property type="entry name" value="SH3"/>
    <property type="match status" value="2"/>
</dbReference>
<dbReference type="Proteomes" id="UP000245956">
    <property type="component" value="Unassembled WGS sequence"/>
</dbReference>
<feature type="region of interest" description="Disordered" evidence="3">
    <location>
        <begin position="101"/>
        <end position="120"/>
    </location>
</feature>
<dbReference type="Pfam" id="PF00241">
    <property type="entry name" value="Cofilin_ADF"/>
    <property type="match status" value="1"/>
</dbReference>
<dbReference type="FunFam" id="2.30.30.40:FF:000242">
    <property type="entry name" value="Actin binding protein"/>
    <property type="match status" value="1"/>
</dbReference>
<feature type="region of interest" description="Disordered" evidence="3">
    <location>
        <begin position="444"/>
        <end position="763"/>
    </location>
</feature>
<dbReference type="Gene3D" id="3.40.20.10">
    <property type="entry name" value="Severin"/>
    <property type="match status" value="1"/>
</dbReference>
<dbReference type="FunFam" id="3.40.20.10:FF:000045">
    <property type="entry name" value="Actin binding protein, putative"/>
    <property type="match status" value="1"/>
</dbReference>
<name>A0A2U3DZ95_PURLI</name>
<dbReference type="FunFam" id="2.30.30.40:FF:000273">
    <property type="entry name" value="Actin binding protein"/>
    <property type="match status" value="1"/>
</dbReference>
<feature type="domain" description="ADF-H" evidence="5">
    <location>
        <begin position="143"/>
        <end position="290"/>
    </location>
</feature>
<dbReference type="CDD" id="cd11281">
    <property type="entry name" value="ADF_drebrin_like"/>
    <property type="match status" value="1"/>
</dbReference>
<dbReference type="InterPro" id="IPR002108">
    <property type="entry name" value="ADF-H"/>
</dbReference>
<dbReference type="PANTHER" id="PTHR10829:SF25">
    <property type="entry name" value="DREBRIN-LIKE PROTEIN"/>
    <property type="match status" value="1"/>
</dbReference>
<feature type="compositionally biased region" description="Low complexity" evidence="3">
    <location>
        <begin position="296"/>
        <end position="308"/>
    </location>
</feature>
<dbReference type="InterPro" id="IPR029006">
    <property type="entry name" value="ADF-H/Gelsolin-like_dom_sf"/>
</dbReference>
<dbReference type="CDD" id="cd11961">
    <property type="entry name" value="SH3_Abp1_fungi_C2"/>
    <property type="match status" value="1"/>
</dbReference>
<keyword evidence="1 2" id="KW-0728">SH3 domain</keyword>
<evidence type="ECO:0000313" key="6">
    <source>
        <dbReference type="EMBL" id="PWI67580.1"/>
    </source>
</evidence>
<feature type="compositionally biased region" description="Acidic residues" evidence="3">
    <location>
        <begin position="690"/>
        <end position="701"/>
    </location>
</feature>
<feature type="domain" description="SH3" evidence="4">
    <location>
        <begin position="874"/>
        <end position="932"/>
    </location>
</feature>
<dbReference type="PROSITE" id="PS51263">
    <property type="entry name" value="ADF_H"/>
    <property type="match status" value="1"/>
</dbReference>
<evidence type="ECO:0000259" key="5">
    <source>
        <dbReference type="PROSITE" id="PS51263"/>
    </source>
</evidence>
<accession>A0A2U3DZ95</accession>
<reference evidence="6 7" key="1">
    <citation type="journal article" date="2016" name="Front. Microbiol.">
        <title>Genome and transcriptome sequences reveal the specific parasitism of the nematophagous Purpureocillium lilacinum 36-1.</title>
        <authorList>
            <person name="Xie J."/>
            <person name="Li S."/>
            <person name="Mo C."/>
            <person name="Xiao X."/>
            <person name="Peng D."/>
            <person name="Wang G."/>
            <person name="Xiao Y."/>
        </authorList>
    </citation>
    <scope>NUCLEOTIDE SEQUENCE [LARGE SCALE GENOMIC DNA]</scope>
    <source>
        <strain evidence="6 7">36-1</strain>
    </source>
</reference>
<dbReference type="PRINTS" id="PR00499">
    <property type="entry name" value="P67PHOX"/>
</dbReference>
<gene>
    <name evidence="6" type="ORF">PCL_02934</name>
</gene>
<feature type="region of interest" description="Disordered" evidence="3">
    <location>
        <begin position="45"/>
        <end position="67"/>
    </location>
</feature>
<dbReference type="GO" id="GO:0030833">
    <property type="term" value="P:regulation of actin filament polymerization"/>
    <property type="evidence" value="ECO:0007669"/>
    <property type="project" value="TreeGrafter"/>
</dbReference>
<organism evidence="6 7">
    <name type="scientific">Purpureocillium lilacinum</name>
    <name type="common">Paecilomyces lilacinus</name>
    <dbReference type="NCBI Taxonomy" id="33203"/>
    <lineage>
        <taxon>Eukaryota</taxon>
        <taxon>Fungi</taxon>
        <taxon>Dikarya</taxon>
        <taxon>Ascomycota</taxon>
        <taxon>Pezizomycotina</taxon>
        <taxon>Sordariomycetes</taxon>
        <taxon>Hypocreomycetidae</taxon>
        <taxon>Hypocreales</taxon>
        <taxon>Ophiocordycipitaceae</taxon>
        <taxon>Purpureocillium</taxon>
    </lineage>
</organism>
<dbReference type="EMBL" id="LCWV01000018">
    <property type="protein sequence ID" value="PWI67580.1"/>
    <property type="molecule type" value="Genomic_DNA"/>
</dbReference>
<dbReference type="PANTHER" id="PTHR10829">
    <property type="entry name" value="CORTACTIN AND DREBRIN"/>
    <property type="match status" value="1"/>
</dbReference>
<evidence type="ECO:0008006" key="8">
    <source>
        <dbReference type="Google" id="ProtNLM"/>
    </source>
</evidence>
<feature type="compositionally biased region" description="Low complexity" evidence="3">
    <location>
        <begin position="635"/>
        <end position="646"/>
    </location>
</feature>
<feature type="region of interest" description="Disordered" evidence="3">
    <location>
        <begin position="1"/>
        <end position="29"/>
    </location>
</feature>
<dbReference type="InterPro" id="IPR001452">
    <property type="entry name" value="SH3_domain"/>
</dbReference>
<evidence type="ECO:0000256" key="2">
    <source>
        <dbReference type="PROSITE-ProRule" id="PRU00192"/>
    </source>
</evidence>
<feature type="compositionally biased region" description="Basic and acidic residues" evidence="3">
    <location>
        <begin position="545"/>
        <end position="554"/>
    </location>
</feature>
<dbReference type="InterPro" id="IPR036028">
    <property type="entry name" value="SH3-like_dom_sf"/>
</dbReference>
<dbReference type="Pfam" id="PF14604">
    <property type="entry name" value="SH3_9"/>
    <property type="match status" value="2"/>
</dbReference>
<dbReference type="Gene3D" id="2.30.30.40">
    <property type="entry name" value="SH3 Domains"/>
    <property type="match status" value="2"/>
</dbReference>
<evidence type="ECO:0000259" key="4">
    <source>
        <dbReference type="PROSITE" id="PS50002"/>
    </source>
</evidence>
<dbReference type="SMART" id="SM00102">
    <property type="entry name" value="ADF"/>
    <property type="match status" value="1"/>
</dbReference>
<dbReference type="SUPFAM" id="SSF55753">
    <property type="entry name" value="Actin depolymerizing proteins"/>
    <property type="match status" value="1"/>
</dbReference>
<evidence type="ECO:0000256" key="1">
    <source>
        <dbReference type="ARBA" id="ARBA00022443"/>
    </source>
</evidence>
<dbReference type="AlphaFoldDB" id="A0A2U3DZ95"/>
<feature type="domain" description="SH3" evidence="4">
    <location>
        <begin position="782"/>
        <end position="842"/>
    </location>
</feature>
<dbReference type="GO" id="GO:0005884">
    <property type="term" value="C:actin filament"/>
    <property type="evidence" value="ECO:0007669"/>
    <property type="project" value="TreeGrafter"/>
</dbReference>
<dbReference type="InterPro" id="IPR035719">
    <property type="entry name" value="Abp1_fungi_SH3_C1"/>
</dbReference>
<feature type="compositionally biased region" description="Basic and acidic residues" evidence="3">
    <location>
        <begin position="603"/>
        <end position="616"/>
    </location>
</feature>
<feature type="region of interest" description="Disordered" evidence="3">
    <location>
        <begin position="844"/>
        <end position="877"/>
    </location>
</feature>
<dbReference type="InterPro" id="IPR035718">
    <property type="entry name" value="Abp1_fungi_SH3_C2"/>
</dbReference>